<dbReference type="InterPro" id="IPR002347">
    <property type="entry name" value="SDR_fam"/>
</dbReference>
<dbReference type="InterPro" id="IPR020904">
    <property type="entry name" value="Sc_DH/Rdtase_CS"/>
</dbReference>
<dbReference type="PANTHER" id="PTHR42760:SF50">
    <property type="entry name" value="SHORT-CHAIN DEHYDROGENASE-RELATED"/>
    <property type="match status" value="1"/>
</dbReference>
<dbReference type="FunFam" id="3.40.50.720:FF:000084">
    <property type="entry name" value="Short-chain dehydrogenase reductase"/>
    <property type="match status" value="1"/>
</dbReference>
<name>A0A0D0P6R6_KITGR</name>
<dbReference type="Pfam" id="PF13561">
    <property type="entry name" value="adh_short_C2"/>
    <property type="match status" value="1"/>
</dbReference>
<comment type="similarity">
    <text evidence="1">Belongs to the short-chain dehydrogenases/reductases (SDR) family.</text>
</comment>
<dbReference type="PANTHER" id="PTHR42760">
    <property type="entry name" value="SHORT-CHAIN DEHYDROGENASES/REDUCTASES FAMILY MEMBER"/>
    <property type="match status" value="1"/>
</dbReference>
<evidence type="ECO:0000259" key="4">
    <source>
        <dbReference type="SMART" id="SM00822"/>
    </source>
</evidence>
<keyword evidence="2" id="KW-0560">Oxidoreductase</keyword>
<evidence type="ECO:0000256" key="1">
    <source>
        <dbReference type="ARBA" id="ARBA00006484"/>
    </source>
</evidence>
<keyword evidence="3" id="KW-0812">Transmembrane</keyword>
<feature type="transmembrane region" description="Helical" evidence="3">
    <location>
        <begin position="216"/>
        <end position="238"/>
    </location>
</feature>
<evidence type="ECO:0000313" key="5">
    <source>
        <dbReference type="EMBL" id="KIQ67211.1"/>
    </source>
</evidence>
<evidence type="ECO:0000313" key="6">
    <source>
        <dbReference type="Proteomes" id="UP000032066"/>
    </source>
</evidence>
<protein>
    <submittedName>
        <fullName evidence="5">Oxidoreductase</fullName>
    </submittedName>
</protein>
<feature type="domain" description="Ketoreductase" evidence="4">
    <location>
        <begin position="4"/>
        <end position="184"/>
    </location>
</feature>
<evidence type="ECO:0000256" key="2">
    <source>
        <dbReference type="ARBA" id="ARBA00023002"/>
    </source>
</evidence>
<dbReference type="PATRIC" id="fig|2064.6.peg.199"/>
<dbReference type="PROSITE" id="PS00061">
    <property type="entry name" value="ADH_SHORT"/>
    <property type="match status" value="1"/>
</dbReference>
<reference evidence="5 6" key="1">
    <citation type="submission" date="2015-02" db="EMBL/GenBank/DDBJ databases">
        <title>Draft genome sequence of Kitasatospora griseola MF730-N6, a bafilomycin, terpentecin and satosporin producer.</title>
        <authorList>
            <person name="Arens J.C."/>
            <person name="Haltli B."/>
            <person name="Kerr R.G."/>
        </authorList>
    </citation>
    <scope>NUCLEOTIDE SEQUENCE [LARGE SCALE GENOMIC DNA]</scope>
    <source>
        <strain evidence="5 6">MF730-N6</strain>
    </source>
</reference>
<dbReference type="EMBL" id="JXZB01000001">
    <property type="protein sequence ID" value="KIQ67211.1"/>
    <property type="molecule type" value="Genomic_DNA"/>
</dbReference>
<gene>
    <name evidence="5" type="ORF">TR51_00890</name>
</gene>
<accession>A0A0D0P6R6</accession>
<keyword evidence="3" id="KW-1133">Transmembrane helix</keyword>
<dbReference type="GO" id="GO:0016616">
    <property type="term" value="F:oxidoreductase activity, acting on the CH-OH group of donors, NAD or NADP as acceptor"/>
    <property type="evidence" value="ECO:0007669"/>
    <property type="project" value="UniProtKB-ARBA"/>
</dbReference>
<proteinExistence type="inferred from homology"/>
<comment type="caution">
    <text evidence="5">The sequence shown here is derived from an EMBL/GenBank/DDBJ whole genome shotgun (WGS) entry which is preliminary data.</text>
</comment>
<dbReference type="InterPro" id="IPR036291">
    <property type="entry name" value="NAD(P)-bd_dom_sf"/>
</dbReference>
<evidence type="ECO:0000256" key="3">
    <source>
        <dbReference type="SAM" id="Phobius"/>
    </source>
</evidence>
<sequence>MAGRTALVTGGSRGIGAATALALAAAGADVAISHSGSAPRAEAVVREIEALGRRAVAYKADQADPAQVAELVGAVAADFGRLDVLVNNAGVIATGPVDEPVDEEALARQYAINVRGVAAAIRAAAPVMGDGGRIVTIGSNLAVRPTRPGTADYAAGKAAVTAYNRAAALELAPRGITVNVVQSGSVNTEMNPEDGPSADAQRALNALGRYGRPEELAAAVVFLATPAAAFITGSVLAVDGGFFA</sequence>
<dbReference type="Gene3D" id="3.40.50.720">
    <property type="entry name" value="NAD(P)-binding Rossmann-like Domain"/>
    <property type="match status" value="1"/>
</dbReference>
<organism evidence="5 6">
    <name type="scientific">Kitasatospora griseola</name>
    <name type="common">Streptomyces griseolosporeus</name>
    <dbReference type="NCBI Taxonomy" id="2064"/>
    <lineage>
        <taxon>Bacteria</taxon>
        <taxon>Bacillati</taxon>
        <taxon>Actinomycetota</taxon>
        <taxon>Actinomycetes</taxon>
        <taxon>Kitasatosporales</taxon>
        <taxon>Streptomycetaceae</taxon>
        <taxon>Kitasatospora</taxon>
    </lineage>
</organism>
<dbReference type="SUPFAM" id="SSF51735">
    <property type="entry name" value="NAD(P)-binding Rossmann-fold domains"/>
    <property type="match status" value="1"/>
</dbReference>
<dbReference type="SMART" id="SM00822">
    <property type="entry name" value="PKS_KR"/>
    <property type="match status" value="1"/>
</dbReference>
<keyword evidence="6" id="KW-1185">Reference proteome</keyword>
<dbReference type="AlphaFoldDB" id="A0A0D0P6R6"/>
<dbReference type="PRINTS" id="PR00080">
    <property type="entry name" value="SDRFAMILY"/>
</dbReference>
<keyword evidence="3" id="KW-0472">Membrane</keyword>
<dbReference type="STRING" id="2064.TR51_00890"/>
<dbReference type="InterPro" id="IPR057326">
    <property type="entry name" value="KR_dom"/>
</dbReference>
<dbReference type="Proteomes" id="UP000032066">
    <property type="component" value="Unassembled WGS sequence"/>
</dbReference>
<dbReference type="PRINTS" id="PR00081">
    <property type="entry name" value="GDHRDH"/>
</dbReference>